<proteinExistence type="predicted"/>
<sequence length="223" mass="24381">MKSPSLPVALLVLIFLGFKPLCAKAINTPFGSIPDTLQYLESGENSVKRTITITQEANSENEQQPSVIRASVDGSPSIIVSQSVIQQISGLSMSDQTKINLFIALIIIQQEIDGYNPLNTDNADSTDGAQAQTTMAFVSERYSFSIPSRDPNNRFSLHADIPTSATSSWHLNLTNPLSKQFTVIMSPEPSSVEDVCTETDSDDDNTSCCCNGLWGRAKRYFSY</sequence>
<keyword evidence="2" id="KW-1185">Reference proteome</keyword>
<dbReference type="EMBL" id="JBEWTB010000002">
    <property type="protein sequence ID" value="MET4757981.1"/>
    <property type="molecule type" value="Genomic_DNA"/>
</dbReference>
<dbReference type="RefSeq" id="WP_354008095.1">
    <property type="nucleotide sequence ID" value="NZ_JBEWTA010000001.1"/>
</dbReference>
<organism evidence="1 2">
    <name type="scientific">Endozoicomonas lisbonensis</name>
    <dbReference type="NCBI Taxonomy" id="3120522"/>
    <lineage>
        <taxon>Bacteria</taxon>
        <taxon>Pseudomonadati</taxon>
        <taxon>Pseudomonadota</taxon>
        <taxon>Gammaproteobacteria</taxon>
        <taxon>Oceanospirillales</taxon>
        <taxon>Endozoicomonadaceae</taxon>
        <taxon>Endozoicomonas</taxon>
    </lineage>
</organism>
<reference evidence="1 2" key="1">
    <citation type="submission" date="2024-06" db="EMBL/GenBank/DDBJ databases">
        <title>Genomic Encyclopedia of Type Strains, Phase V (KMG-V): Genome sequencing to study the core and pangenomes of soil and plant-associated prokaryotes.</title>
        <authorList>
            <person name="Whitman W."/>
        </authorList>
    </citation>
    <scope>NUCLEOTIDE SEQUENCE [LARGE SCALE GENOMIC DNA]</scope>
    <source>
        <strain evidence="1 2">NE40</strain>
    </source>
</reference>
<accession>A0ABV2SL51</accession>
<name>A0ABV2SL51_9GAMM</name>
<protein>
    <submittedName>
        <fullName evidence="1">Uncharacterized protein</fullName>
    </submittedName>
</protein>
<dbReference type="Proteomes" id="UP001549366">
    <property type="component" value="Unassembled WGS sequence"/>
</dbReference>
<gene>
    <name evidence="1" type="ORF">V5J35_003173</name>
</gene>
<evidence type="ECO:0000313" key="2">
    <source>
        <dbReference type="Proteomes" id="UP001549366"/>
    </source>
</evidence>
<evidence type="ECO:0000313" key="1">
    <source>
        <dbReference type="EMBL" id="MET4757981.1"/>
    </source>
</evidence>
<comment type="caution">
    <text evidence="1">The sequence shown here is derived from an EMBL/GenBank/DDBJ whole genome shotgun (WGS) entry which is preliminary data.</text>
</comment>